<evidence type="ECO:0000256" key="3">
    <source>
        <dbReference type="ARBA" id="ARBA00023163"/>
    </source>
</evidence>
<dbReference type="InterPro" id="IPR051081">
    <property type="entry name" value="HTH_MetalResp_TranReg"/>
</dbReference>
<evidence type="ECO:0000256" key="2">
    <source>
        <dbReference type="ARBA" id="ARBA00023125"/>
    </source>
</evidence>
<dbReference type="Proteomes" id="UP000663292">
    <property type="component" value="Chromosome"/>
</dbReference>
<dbReference type="AlphaFoldDB" id="A0A897NUC9"/>
<evidence type="ECO:0000313" key="5">
    <source>
        <dbReference type="Proteomes" id="UP000663292"/>
    </source>
</evidence>
<dbReference type="PANTHER" id="PTHR33154">
    <property type="entry name" value="TRANSCRIPTIONAL REGULATOR, ARSR FAMILY"/>
    <property type="match status" value="1"/>
</dbReference>
<proteinExistence type="predicted"/>
<gene>
    <name evidence="4" type="ORF">HSEST_0214</name>
</gene>
<dbReference type="InterPro" id="IPR043519">
    <property type="entry name" value="NT_sf"/>
</dbReference>
<dbReference type="GO" id="GO:0003677">
    <property type="term" value="F:DNA binding"/>
    <property type="evidence" value="ECO:0007669"/>
    <property type="project" value="UniProtKB-KW"/>
</dbReference>
<dbReference type="Gene3D" id="3.30.460.40">
    <property type="match status" value="1"/>
</dbReference>
<dbReference type="SUPFAM" id="SSF46785">
    <property type="entry name" value="Winged helix' DNA-binding domain"/>
    <property type="match status" value="2"/>
</dbReference>
<dbReference type="InterPro" id="IPR036388">
    <property type="entry name" value="WH-like_DNA-bd_sf"/>
</dbReference>
<dbReference type="InterPro" id="IPR036390">
    <property type="entry name" value="WH_DNA-bd_sf"/>
</dbReference>
<dbReference type="GeneID" id="68856855"/>
<sequence length="550" mass="63128">MRRIEIEVLQELRTKPHSISELAERLDKNQGWISEVVSELADKHLVEKDGQIAYADTFTARLQNSLSERYNLKELLVGKKEGILRELHRESQTVSELEKQGFASSTVYSALDDLQTLGVVTKQDDGRYRVTDETLQQYLTASNTEGTHGGKYVAEEGKIVVGSRGDEADGEPTAFSAFERYGVEYYPAQAYRYQNDSSPGIEEVLIHAVKTAENRKQATMAVVFYLKHRSILESSELWKLANKWDCVEEWADTLAYADQRDPKHGDRFLSWDEFTSLAQDYDVFRRGYHPEERLQEGLEQLGEALDTEVDAYLLGGGNLILRGLKDSTKDLDIVVDERQSFLELGEALREIGYEERTDLEEAYQELDPAIVFEKEGSPRYDIFVEAVAGKLQLTKEMMDRVDQSFEYGNLRMHLLSLTDIFLFKSITEREGDLEDTALITRQASLDWKAMLKEIKKQDKIAGQYFSFAVLDTIDILKQRENIDPPIHQKLVSYCLEKALLVSLEEPKTIKDLRDELDFPDHRIYNKLRKLEEEGRIEVDRGGTLNTYAIK</sequence>
<organism evidence="4 5">
    <name type="scientific">Halapricum desulfuricans</name>
    <dbReference type="NCBI Taxonomy" id="2841257"/>
    <lineage>
        <taxon>Archaea</taxon>
        <taxon>Methanobacteriati</taxon>
        <taxon>Methanobacteriota</taxon>
        <taxon>Stenosarchaea group</taxon>
        <taxon>Halobacteria</taxon>
        <taxon>Halobacteriales</taxon>
        <taxon>Haloarculaceae</taxon>
        <taxon>Halapricum</taxon>
    </lineage>
</organism>
<dbReference type="EMBL" id="CP064791">
    <property type="protein sequence ID" value="QSG13766.1"/>
    <property type="molecule type" value="Genomic_DNA"/>
</dbReference>
<protein>
    <submittedName>
        <fullName evidence="4">Transcriptional regulator, contains HTH domain</fullName>
    </submittedName>
</protein>
<evidence type="ECO:0000313" key="4">
    <source>
        <dbReference type="EMBL" id="QSG13766.1"/>
    </source>
</evidence>
<accession>A0A897NUC9</accession>
<dbReference type="RefSeq" id="WP_229121721.1">
    <property type="nucleotide sequence ID" value="NZ_CP064791.1"/>
</dbReference>
<dbReference type="GO" id="GO:0006355">
    <property type="term" value="P:regulation of DNA-templated transcription"/>
    <property type="evidence" value="ECO:0007669"/>
    <property type="project" value="TreeGrafter"/>
</dbReference>
<keyword evidence="2" id="KW-0238">DNA-binding</keyword>
<name>A0A897NUC9_9EURY</name>
<evidence type="ECO:0000256" key="1">
    <source>
        <dbReference type="ARBA" id="ARBA00023015"/>
    </source>
</evidence>
<dbReference type="Gene3D" id="1.10.10.10">
    <property type="entry name" value="Winged helix-like DNA-binding domain superfamily/Winged helix DNA-binding domain"/>
    <property type="match status" value="2"/>
</dbReference>
<dbReference type="CDD" id="cd00090">
    <property type="entry name" value="HTH_ARSR"/>
    <property type="match status" value="1"/>
</dbReference>
<reference evidence="4 5" key="1">
    <citation type="submission" date="2020-11" db="EMBL/GenBank/DDBJ databases">
        <title>Carbohydrate-dependent, anaerobic sulfur respiration: A novel catabolism in halophilic archaea.</title>
        <authorList>
            <person name="Sorokin D.Y."/>
            <person name="Messina E."/>
            <person name="Smedile F."/>
            <person name="La Cono V."/>
            <person name="Hallsworth J.E."/>
            <person name="Yakimov M.M."/>
        </authorList>
    </citation>
    <scope>NUCLEOTIDE SEQUENCE [LARGE SCALE GENOMIC DNA]</scope>
    <source>
        <strain evidence="4 5">HSR-Est</strain>
    </source>
</reference>
<keyword evidence="1" id="KW-0805">Transcription regulation</keyword>
<keyword evidence="3" id="KW-0804">Transcription</keyword>
<dbReference type="PANTHER" id="PTHR33154:SF38">
    <property type="entry name" value="HTH ARSR-TYPE DOMAIN-CONTAINING PROTEIN"/>
    <property type="match status" value="1"/>
</dbReference>
<keyword evidence="5" id="KW-1185">Reference proteome</keyword>
<dbReference type="SUPFAM" id="SSF81301">
    <property type="entry name" value="Nucleotidyltransferase"/>
    <property type="match status" value="1"/>
</dbReference>
<dbReference type="InterPro" id="IPR011991">
    <property type="entry name" value="ArsR-like_HTH"/>
</dbReference>